<keyword evidence="2 5" id="KW-0812">Transmembrane</keyword>
<dbReference type="InterPro" id="IPR051784">
    <property type="entry name" value="Nod_factor_ABC_transporter"/>
</dbReference>
<dbReference type="PANTHER" id="PTHR43229:SF2">
    <property type="entry name" value="NODULATION PROTEIN J"/>
    <property type="match status" value="1"/>
</dbReference>
<dbReference type="PIRSF" id="PIRSF006648">
    <property type="entry name" value="DrrB"/>
    <property type="match status" value="1"/>
</dbReference>
<keyword evidence="4 5" id="KW-0472">Membrane</keyword>
<dbReference type="AlphaFoldDB" id="A0A4D6WY32"/>
<evidence type="ECO:0000256" key="3">
    <source>
        <dbReference type="ARBA" id="ARBA00022989"/>
    </source>
</evidence>
<feature type="transmembrane region" description="Helical" evidence="5">
    <location>
        <begin position="54"/>
        <end position="72"/>
    </location>
</feature>
<organism evidence="7">
    <name type="scientific">Nitophyllum punctatum</name>
    <dbReference type="NCBI Taxonomy" id="158729"/>
    <lineage>
        <taxon>Eukaryota</taxon>
        <taxon>Rhodophyta</taxon>
        <taxon>Florideophyceae</taxon>
        <taxon>Rhodymeniophycidae</taxon>
        <taxon>Ceramiales</taxon>
        <taxon>Delesseriaceae</taxon>
        <taxon>Nitophylloideae</taxon>
        <taxon>Nitophyllum</taxon>
    </lineage>
</organism>
<dbReference type="GO" id="GO:0140359">
    <property type="term" value="F:ABC-type transporter activity"/>
    <property type="evidence" value="ECO:0007669"/>
    <property type="project" value="InterPro"/>
</dbReference>
<name>A0A4D6WY32_9FLOR</name>
<accession>A0A4D6WY32</accession>
<geneLocation type="plastid" evidence="7"/>
<dbReference type="EMBL" id="MK814699">
    <property type="protein sequence ID" value="QCI07611.1"/>
    <property type="molecule type" value="Genomic_DNA"/>
</dbReference>
<evidence type="ECO:0000256" key="2">
    <source>
        <dbReference type="ARBA" id="ARBA00022692"/>
    </source>
</evidence>
<feature type="domain" description="ABC transmembrane type-2" evidence="6">
    <location>
        <begin position="52"/>
        <end position="291"/>
    </location>
</feature>
<dbReference type="InterPro" id="IPR013525">
    <property type="entry name" value="ABC2_TM"/>
</dbReference>
<dbReference type="InterPro" id="IPR047817">
    <property type="entry name" value="ABC2_TM_bact-type"/>
</dbReference>
<dbReference type="InterPro" id="IPR000412">
    <property type="entry name" value="ABC_2_transport"/>
</dbReference>
<dbReference type="GO" id="GO:0043190">
    <property type="term" value="C:ATP-binding cassette (ABC) transporter complex"/>
    <property type="evidence" value="ECO:0007669"/>
    <property type="project" value="InterPro"/>
</dbReference>
<keyword evidence="3 5" id="KW-1133">Transmembrane helix</keyword>
<comment type="subcellular location">
    <subcellularLocation>
        <location evidence="1">Membrane</location>
        <topology evidence="1">Multi-pass membrane protein</topology>
    </subcellularLocation>
</comment>
<keyword evidence="7" id="KW-0934">Plastid</keyword>
<dbReference type="PANTHER" id="PTHR43229">
    <property type="entry name" value="NODULATION PROTEIN J"/>
    <property type="match status" value="1"/>
</dbReference>
<feature type="transmembrane region" description="Helical" evidence="5">
    <location>
        <begin position="134"/>
        <end position="159"/>
    </location>
</feature>
<feature type="transmembrane region" description="Helical" evidence="5">
    <location>
        <begin position="171"/>
        <end position="194"/>
    </location>
</feature>
<feature type="transmembrane region" description="Helical" evidence="5">
    <location>
        <begin position="270"/>
        <end position="288"/>
    </location>
</feature>
<feature type="transmembrane region" description="Helical" evidence="5">
    <location>
        <begin position="201"/>
        <end position="222"/>
    </location>
</feature>
<sequence length="293" mass="33505">MTNLNFIFNSHDPSYLLKPKSYLLFHNKQLQIYREIKALIKRLSIQIARQPSQLIVGIIQPLLWLILFGALFQNAPINLLEKYDLQYNQFLSSGMIIFTAFTGSINGGLPIIFDREFGFFNRILASPLTNKDSLGFALITYTWSITIIEISTVGCFTAIYQQNTLNSQYLISIISIATLIIFNIGNISICLGFILPGHIEFLAFILIINLPTLFSSTALAPLSFMPSWLQMIACLNPLTYAIEILRNINTYNNFYIVETIWFKLNIKESFLVIIMMNFLSLIITKKILKSKYP</sequence>
<evidence type="ECO:0000259" key="6">
    <source>
        <dbReference type="PROSITE" id="PS51012"/>
    </source>
</evidence>
<evidence type="ECO:0000256" key="5">
    <source>
        <dbReference type="SAM" id="Phobius"/>
    </source>
</evidence>
<evidence type="ECO:0000313" key="7">
    <source>
        <dbReference type="EMBL" id="QCI07611.1"/>
    </source>
</evidence>
<feature type="transmembrane region" description="Helical" evidence="5">
    <location>
        <begin position="92"/>
        <end position="113"/>
    </location>
</feature>
<reference evidence="7" key="2">
    <citation type="submission" date="2019-04" db="EMBL/GenBank/DDBJ databases">
        <authorList>
            <person name="Pasella M."/>
        </authorList>
    </citation>
    <scope>NUCLEOTIDE SEQUENCE</scope>
    <source>
        <strain evidence="7">PD2930</strain>
    </source>
</reference>
<dbReference type="Pfam" id="PF01061">
    <property type="entry name" value="ABC2_membrane"/>
    <property type="match status" value="1"/>
</dbReference>
<proteinExistence type="predicted"/>
<gene>
    <name evidence="7" type="primary">ycf38</name>
</gene>
<evidence type="ECO:0000256" key="4">
    <source>
        <dbReference type="ARBA" id="ARBA00023136"/>
    </source>
</evidence>
<protein>
    <recommendedName>
        <fullName evidence="6">ABC transmembrane type-2 domain-containing protein</fullName>
    </recommendedName>
</protein>
<dbReference type="PROSITE" id="PS51012">
    <property type="entry name" value="ABC_TM2"/>
    <property type="match status" value="1"/>
</dbReference>
<evidence type="ECO:0000256" key="1">
    <source>
        <dbReference type="ARBA" id="ARBA00004141"/>
    </source>
</evidence>
<reference evidence="7" key="1">
    <citation type="journal article" date="2019" name="Mol. Phylogenet. Evol.">
        <title>Morphological evolution and classification of the red algal order Ceramiales inferred using plastid phylogenomics.</title>
        <authorList>
            <person name="Diaz-Tapia P."/>
            <person name="Pasella M.M."/>
            <person name="Verbruggen H."/>
            <person name="Maggs C.A."/>
        </authorList>
    </citation>
    <scope>NUCLEOTIDE SEQUENCE</scope>
    <source>
        <strain evidence="7">PD2930</strain>
    </source>
</reference>